<dbReference type="PANTHER" id="PTHR41542">
    <property type="entry name" value="BLL5807 PROTEIN"/>
    <property type="match status" value="1"/>
</dbReference>
<accession>A0A0K0Y9X4</accession>
<sequence>MNSPALQLLVLAAIAIFLILRLRSVLGTREGFEKPKTQKQAPKRRTGPTLEVIDGGPDPDVTDYVEADSDTGKALSAMKAADRSFNVREFVRGARGAYEMILTGFEKGDLAEIKPFLSDDVYEAFAGVVEAREKDGLSVDFTFVGISETTLVGADFDEATNEGEVSVKFVSESTSAVYDKGGDLKEGSTTDIKKQRDVWTFGRKMGTGDPNWFLVATGE</sequence>
<name>A0A0K0Y9X4_9RHOB</name>
<dbReference type="SMART" id="SM00978">
    <property type="entry name" value="Tim44"/>
    <property type="match status" value="1"/>
</dbReference>
<dbReference type="RefSeq" id="WP_049835889.1">
    <property type="nucleotide sequence ID" value="NZ_CP012160.1"/>
</dbReference>
<evidence type="ECO:0000313" key="2">
    <source>
        <dbReference type="Proteomes" id="UP000067444"/>
    </source>
</evidence>
<dbReference type="Pfam" id="PF04280">
    <property type="entry name" value="Tim44"/>
    <property type="match status" value="1"/>
</dbReference>
<organism evidence="1 2">
    <name type="scientific">Octadecabacter temperatus</name>
    <dbReference type="NCBI Taxonomy" id="1458307"/>
    <lineage>
        <taxon>Bacteria</taxon>
        <taxon>Pseudomonadati</taxon>
        <taxon>Pseudomonadota</taxon>
        <taxon>Alphaproteobacteria</taxon>
        <taxon>Rhodobacterales</taxon>
        <taxon>Roseobacteraceae</taxon>
        <taxon>Octadecabacter</taxon>
    </lineage>
</organism>
<dbReference type="InterPro" id="IPR007379">
    <property type="entry name" value="Tim44-like_dom"/>
</dbReference>
<reference evidence="1 2" key="1">
    <citation type="journal article" date="2015" name="Genome Announc.">
        <title>Closed Genome Sequence of Octadecabacter temperatus SB1, the First Mesophilic Species of the Genus Octadecabacter.</title>
        <authorList>
            <person name="Voget S."/>
            <person name="Billerbeck S."/>
            <person name="Simon M."/>
            <person name="Daniel R."/>
        </authorList>
    </citation>
    <scope>NUCLEOTIDE SEQUENCE [LARGE SCALE GENOMIC DNA]</scope>
    <source>
        <strain evidence="1 2">SB1</strain>
    </source>
</reference>
<dbReference type="Proteomes" id="UP000067444">
    <property type="component" value="Chromosome"/>
</dbReference>
<dbReference type="AlphaFoldDB" id="A0A0K0Y9X4"/>
<dbReference type="SUPFAM" id="SSF54427">
    <property type="entry name" value="NTF2-like"/>
    <property type="match status" value="1"/>
</dbReference>
<protein>
    <submittedName>
        <fullName evidence="1">Tim44-like domain protein</fullName>
    </submittedName>
</protein>
<dbReference type="PANTHER" id="PTHR41542:SF1">
    <property type="entry name" value="BLL5807 PROTEIN"/>
    <property type="match status" value="1"/>
</dbReference>
<proteinExistence type="predicted"/>
<dbReference type="OrthoDB" id="9798618at2"/>
<dbReference type="NCBIfam" id="NF033779">
    <property type="entry name" value="Tim44_TimA_adap"/>
    <property type="match status" value="1"/>
</dbReference>
<dbReference type="EMBL" id="CP012160">
    <property type="protein sequence ID" value="AKS47729.1"/>
    <property type="molecule type" value="Genomic_DNA"/>
</dbReference>
<dbReference type="InterPro" id="IPR016985">
    <property type="entry name" value="UCP031890_Tim44-rel"/>
</dbReference>
<dbReference type="PIRSF" id="PIRSF031890">
    <property type="entry name" value="UCP031890_transporter_Tim44"/>
    <property type="match status" value="1"/>
</dbReference>
<keyword evidence="2" id="KW-1185">Reference proteome</keyword>
<gene>
    <name evidence="1" type="ORF">OSB_32160</name>
</gene>
<dbReference type="STRING" id="1458307.OSB_32160"/>
<dbReference type="PATRIC" id="fig|1458307.3.peg.3239"/>
<dbReference type="KEGG" id="otm:OSB_32160"/>
<evidence type="ECO:0000313" key="1">
    <source>
        <dbReference type="EMBL" id="AKS47729.1"/>
    </source>
</evidence>
<dbReference type="InterPro" id="IPR032710">
    <property type="entry name" value="NTF2-like_dom_sf"/>
</dbReference>
<dbReference type="Gene3D" id="3.10.450.240">
    <property type="match status" value="1"/>
</dbReference>